<name>A0ACC6V0L8_9CREN</name>
<sequence>MDKLDINALVDRLRAGENLEVKGYEGDLILVDKVKGIVKGEVAREELSELKKRRPRGGPTKKQLETVAEAARVLAENKLLFKVVFGPKEATIRLEKGFIRLTEEDVRVAGFSSLEETPLPLIMPALRKYGEVKLLRPLR</sequence>
<dbReference type="Proteomes" id="UP000033636">
    <property type="component" value="Unassembled WGS sequence"/>
</dbReference>
<evidence type="ECO:0000313" key="2">
    <source>
        <dbReference type="Proteomes" id="UP000033636"/>
    </source>
</evidence>
<evidence type="ECO:0000313" key="1">
    <source>
        <dbReference type="EMBL" id="MFB6490264.1"/>
    </source>
</evidence>
<accession>A0ACC6V0L8</accession>
<organism evidence="1 2">
    <name type="scientific">Thermoproteus sp. AZ2</name>
    <dbReference type="NCBI Taxonomy" id="1609232"/>
    <lineage>
        <taxon>Archaea</taxon>
        <taxon>Thermoproteota</taxon>
        <taxon>Thermoprotei</taxon>
        <taxon>Thermoproteales</taxon>
        <taxon>Thermoproteaceae</taxon>
        <taxon>Thermoproteus</taxon>
    </lineage>
</organism>
<comment type="caution">
    <text evidence="1">The sequence shown here is derived from an EMBL/GenBank/DDBJ whole genome shotgun (WGS) entry which is preliminary data.</text>
</comment>
<reference evidence="1" key="1">
    <citation type="submission" date="2024-07" db="EMBL/GenBank/DDBJ databases">
        <title>Metagenome and Metagenome-Assembled Genomes of Archaea from a hot spring from the geothermal field of Los Azufres, Mexico.</title>
        <authorList>
            <person name="Marin-Paredes R."/>
            <person name="Martinez-Romero E."/>
            <person name="Servin-Garciduenas L.E."/>
        </authorList>
    </citation>
    <scope>NUCLEOTIDE SEQUENCE</scope>
</reference>
<gene>
    <name evidence="1" type="ORF">TU35_003280</name>
</gene>
<proteinExistence type="predicted"/>
<dbReference type="EMBL" id="JZWT02000006">
    <property type="protein sequence ID" value="MFB6490264.1"/>
    <property type="molecule type" value="Genomic_DNA"/>
</dbReference>
<protein>
    <submittedName>
        <fullName evidence="1">Uncharacterized protein</fullName>
    </submittedName>
</protein>